<gene>
    <name evidence="5" type="ORF">ACFOSV_02430</name>
</gene>
<reference evidence="6" key="1">
    <citation type="journal article" date="2019" name="Int. J. Syst. Evol. Microbiol.">
        <title>The Global Catalogue of Microorganisms (GCM) 10K type strain sequencing project: providing services to taxonomists for standard genome sequencing and annotation.</title>
        <authorList>
            <consortium name="The Broad Institute Genomics Platform"/>
            <consortium name="The Broad Institute Genome Sequencing Center for Infectious Disease"/>
            <person name="Wu L."/>
            <person name="Ma J."/>
        </authorList>
    </citation>
    <scope>NUCLEOTIDE SEQUENCE [LARGE SCALE GENOMIC DNA]</scope>
    <source>
        <strain evidence="6">CCUG 60523</strain>
    </source>
</reference>
<feature type="transmembrane region" description="Helical" evidence="4">
    <location>
        <begin position="134"/>
        <end position="155"/>
    </location>
</feature>
<feature type="transmembrane region" description="Helical" evidence="4">
    <location>
        <begin position="241"/>
        <end position="261"/>
    </location>
</feature>
<dbReference type="SUPFAM" id="SSF103473">
    <property type="entry name" value="MFS general substrate transporter"/>
    <property type="match status" value="1"/>
</dbReference>
<dbReference type="Proteomes" id="UP001595805">
    <property type="component" value="Unassembled WGS sequence"/>
</dbReference>
<feature type="transmembrane region" description="Helical" evidence="4">
    <location>
        <begin position="339"/>
        <end position="358"/>
    </location>
</feature>
<dbReference type="PANTHER" id="PTHR23523">
    <property type="match status" value="1"/>
</dbReference>
<name>A0ABV8ALW5_9BACT</name>
<evidence type="ECO:0000313" key="6">
    <source>
        <dbReference type="Proteomes" id="UP001595805"/>
    </source>
</evidence>
<proteinExistence type="predicted"/>
<feature type="transmembrane region" description="Helical" evidence="4">
    <location>
        <begin position="207"/>
        <end position="229"/>
    </location>
</feature>
<comment type="caution">
    <text evidence="5">The sequence shown here is derived from an EMBL/GenBank/DDBJ whole genome shotgun (WGS) entry which is preliminary data.</text>
</comment>
<feature type="transmembrane region" description="Helical" evidence="4">
    <location>
        <begin position="100"/>
        <end position="122"/>
    </location>
</feature>
<dbReference type="InterPro" id="IPR036259">
    <property type="entry name" value="MFS_trans_sf"/>
</dbReference>
<accession>A0ABV8ALW5</accession>
<feature type="transmembrane region" description="Helical" evidence="4">
    <location>
        <begin position="296"/>
        <end position="319"/>
    </location>
</feature>
<dbReference type="EMBL" id="JBHRZS010000003">
    <property type="protein sequence ID" value="MFC3879011.1"/>
    <property type="molecule type" value="Genomic_DNA"/>
</dbReference>
<dbReference type="InterPro" id="IPR011701">
    <property type="entry name" value="MFS"/>
</dbReference>
<organism evidence="5 6">
    <name type="scientific">Algoriphagus namhaensis</name>
    <dbReference type="NCBI Taxonomy" id="915353"/>
    <lineage>
        <taxon>Bacteria</taxon>
        <taxon>Pseudomonadati</taxon>
        <taxon>Bacteroidota</taxon>
        <taxon>Cytophagia</taxon>
        <taxon>Cytophagales</taxon>
        <taxon>Cyclobacteriaceae</taxon>
        <taxon>Algoriphagus</taxon>
    </lineage>
</organism>
<feature type="transmembrane region" description="Helical" evidence="4">
    <location>
        <begin position="77"/>
        <end position="94"/>
    </location>
</feature>
<feature type="transmembrane region" description="Helical" evidence="4">
    <location>
        <begin position="46"/>
        <end position="65"/>
    </location>
</feature>
<feature type="transmembrane region" description="Helical" evidence="4">
    <location>
        <begin position="9"/>
        <end position="26"/>
    </location>
</feature>
<keyword evidence="1 4" id="KW-0812">Transmembrane</keyword>
<protein>
    <submittedName>
        <fullName evidence="5">CynX/NimT family MFS transporter</fullName>
    </submittedName>
</protein>
<dbReference type="RefSeq" id="WP_377903027.1">
    <property type="nucleotide sequence ID" value="NZ_JBHRZS010000003.1"/>
</dbReference>
<sequence length="388" mass="42012">MIHSSNQQGFLIAGILLISINLRTSISSVGPLVPFIREDLGLSNGLAGFLTTLPLLTFATFSLFAPAIGKKLGIGRAIFLGMILLAVGVILRVLGGIPLLLFGTALTGVGIVLANVLLIPLIKIRLPQKLGLMTALLATMMSLFAAVAAGVSVPLAVDLDLGWRGALAFWVVFIGIAMFIWMPQLWRKKVTGSGEGAPAKNVWRSKLGWYVTLFMGCQSVMYFTLTAWLPDMLISRGWSPVEAGAISSIMQLFGLVGSYFAPGILIRQKQQSTFTLVIGLIYLIGFIGLFSSIEWITYASLIGIGICMGASLSIGYVLISLRTAEDQTTSKLSAMVQSIGYYLAAAGPFLFGLSLDFFADWDYLIYFMLFFTVQFIYFGTYAGRDLKI</sequence>
<feature type="transmembrane region" description="Helical" evidence="4">
    <location>
        <begin position="167"/>
        <end position="186"/>
    </location>
</feature>
<dbReference type="PANTHER" id="PTHR23523:SF2">
    <property type="entry name" value="2-NITROIMIDAZOLE TRANSPORTER"/>
    <property type="match status" value="1"/>
</dbReference>
<keyword evidence="3 4" id="KW-0472">Membrane</keyword>
<keyword evidence="6" id="KW-1185">Reference proteome</keyword>
<dbReference type="Gene3D" id="1.20.1250.20">
    <property type="entry name" value="MFS general substrate transporter like domains"/>
    <property type="match status" value="1"/>
</dbReference>
<dbReference type="Pfam" id="PF07690">
    <property type="entry name" value="MFS_1"/>
    <property type="match status" value="1"/>
</dbReference>
<evidence type="ECO:0000256" key="3">
    <source>
        <dbReference type="ARBA" id="ARBA00023136"/>
    </source>
</evidence>
<evidence type="ECO:0000256" key="2">
    <source>
        <dbReference type="ARBA" id="ARBA00022989"/>
    </source>
</evidence>
<feature type="transmembrane region" description="Helical" evidence="4">
    <location>
        <begin position="364"/>
        <end position="383"/>
    </location>
</feature>
<evidence type="ECO:0000256" key="1">
    <source>
        <dbReference type="ARBA" id="ARBA00022692"/>
    </source>
</evidence>
<feature type="transmembrane region" description="Helical" evidence="4">
    <location>
        <begin position="273"/>
        <end position="290"/>
    </location>
</feature>
<dbReference type="InterPro" id="IPR052524">
    <property type="entry name" value="MFS_Cyanate_Porter"/>
</dbReference>
<keyword evidence="2 4" id="KW-1133">Transmembrane helix</keyword>
<dbReference type="CDD" id="cd17339">
    <property type="entry name" value="MFS_NIMT_CynX_like"/>
    <property type="match status" value="1"/>
</dbReference>
<evidence type="ECO:0000256" key="4">
    <source>
        <dbReference type="SAM" id="Phobius"/>
    </source>
</evidence>
<evidence type="ECO:0000313" key="5">
    <source>
        <dbReference type="EMBL" id="MFC3879011.1"/>
    </source>
</evidence>